<dbReference type="PATRIC" id="fig|455434.6.peg.89"/>
<organism evidence="1 2">
    <name type="scientific">Treponema pallidum subsp. pallidum (strain SS14)</name>
    <dbReference type="NCBI Taxonomy" id="455434"/>
    <lineage>
        <taxon>Bacteria</taxon>
        <taxon>Pseudomonadati</taxon>
        <taxon>Spirochaetota</taxon>
        <taxon>Spirochaetia</taxon>
        <taxon>Spirochaetales</taxon>
        <taxon>Treponemataceae</taxon>
        <taxon>Treponema</taxon>
    </lineage>
</organism>
<dbReference type="EMBL" id="CP000805">
    <property type="protein sequence ID" value="ACD70515.1"/>
    <property type="molecule type" value="Genomic_DNA"/>
</dbReference>
<dbReference type="AlphaFoldDB" id="A0A0H3BJQ7"/>
<reference evidence="1 2" key="1">
    <citation type="journal article" date="2008" name="BMC Microbiol.">
        <title>Complete genome sequence of Treponema pallidum ssp. pallidum strain SS14 determined with oligonucleotide arrays.</title>
        <authorList>
            <person name="Matejkova P."/>
            <person name="Strouhal M."/>
            <person name="Smajs D."/>
            <person name="Norris S.J."/>
            <person name="Palzkill T."/>
            <person name="Petrosino J.F."/>
            <person name="Sodergren E."/>
            <person name="Norton J.E."/>
            <person name="Singh J."/>
            <person name="Richmond T.A."/>
            <person name="Molla M.N."/>
            <person name="Albert T.J."/>
            <person name="Weinstock G.M."/>
        </authorList>
    </citation>
    <scope>NUCLEOTIDE SEQUENCE [LARGE SCALE GENOMIC DNA]</scope>
    <source>
        <strain evidence="1 2">SS14</strain>
    </source>
</reference>
<dbReference type="KEGG" id="tpp:TPASS_0088"/>
<dbReference type="GeneID" id="93875882"/>
<name>A0A0H3BJQ7_TREPS</name>
<evidence type="ECO:0000313" key="2">
    <source>
        <dbReference type="Proteomes" id="UP000001202"/>
    </source>
</evidence>
<dbReference type="RefSeq" id="WP_010881537.1">
    <property type="nucleotide sequence ID" value="NC_010741.1"/>
</dbReference>
<proteinExistence type="predicted"/>
<sequence>MNYAKNCMALALGGVLHMQSYLCSSPSPSRGAGGARMLATVTPLSQTHSLEKIPAVYRALSLGMGVTEVKEALKKDSIFGYRGERDVSLLMSENRILIETTGPHFIARSWFQFYRDRLYAMTFKLNTDAIDYYSVYENLCKKYGEPHKLSPRVALWEDASTRLVLERPLIIKYIDIRAFNEQLSARDTQKSNAEKDRKRFVQGF</sequence>
<evidence type="ECO:0000313" key="1">
    <source>
        <dbReference type="EMBL" id="ACD70515.1"/>
    </source>
</evidence>
<accession>A0A0H3BJQ7</accession>
<gene>
    <name evidence="1" type="ordered locus">TPASS_0088</name>
</gene>
<dbReference type="Proteomes" id="UP000001202">
    <property type="component" value="Chromosome"/>
</dbReference>
<protein>
    <submittedName>
        <fullName evidence="1">Uncharacterized protein</fullName>
    </submittedName>
</protein>